<keyword evidence="1" id="KW-0812">Transmembrane</keyword>
<evidence type="ECO:0000313" key="2">
    <source>
        <dbReference type="EMBL" id="AYO53254.1"/>
    </source>
</evidence>
<dbReference type="RefSeq" id="WP_087552423.1">
    <property type="nucleotide sequence ID" value="NZ_CP033133.1"/>
</dbReference>
<organism evidence="2 3">
    <name type="scientific">Acinetobacter wuhouensis</name>
    <dbReference type="NCBI Taxonomy" id="1879050"/>
    <lineage>
        <taxon>Bacteria</taxon>
        <taxon>Pseudomonadati</taxon>
        <taxon>Pseudomonadota</taxon>
        <taxon>Gammaproteobacteria</taxon>
        <taxon>Moraxellales</taxon>
        <taxon>Moraxellaceae</taxon>
        <taxon>Acinetobacter</taxon>
    </lineage>
</organism>
<feature type="transmembrane region" description="Helical" evidence="1">
    <location>
        <begin position="62"/>
        <end position="95"/>
    </location>
</feature>
<gene>
    <name evidence="2" type="ORF">CDG68_06070</name>
</gene>
<proteinExistence type="predicted"/>
<reference evidence="2 3" key="1">
    <citation type="submission" date="2018-10" db="EMBL/GenBank/DDBJ databases">
        <title>The complete genome of Acinetobacter wuhouensis strain WCHAW010062.</title>
        <authorList>
            <person name="Hu Y."/>
            <person name="Long H."/>
            <person name="Feng Y."/>
            <person name="Zong Z."/>
        </authorList>
    </citation>
    <scope>NUCLEOTIDE SEQUENCE [LARGE SCALE GENOMIC DNA]</scope>
    <source>
        <strain evidence="2 3">WCHAW010062</strain>
    </source>
</reference>
<evidence type="ECO:0000256" key="1">
    <source>
        <dbReference type="SAM" id="Phobius"/>
    </source>
</evidence>
<dbReference type="EMBL" id="CP033133">
    <property type="protein sequence ID" value="AYO53254.1"/>
    <property type="molecule type" value="Genomic_DNA"/>
</dbReference>
<dbReference type="AlphaFoldDB" id="A0A3G2SZG2"/>
<name>A0A3G2SZG2_9GAMM</name>
<accession>A0A3G2SZG2</accession>
<keyword evidence="1" id="KW-1133">Transmembrane helix</keyword>
<evidence type="ECO:0008006" key="4">
    <source>
        <dbReference type="Google" id="ProtNLM"/>
    </source>
</evidence>
<keyword evidence="1" id="KW-0472">Membrane</keyword>
<dbReference type="Proteomes" id="UP000279962">
    <property type="component" value="Chromosome"/>
</dbReference>
<protein>
    <recommendedName>
        <fullName evidence="4">DUF3137 domain-containing protein</fullName>
    </recommendedName>
</protein>
<sequence>MNDLITKIQNAFGQQHANNGQTQNNINLINNILNSNQSFTQQLEQLKNWKDDPSLSIQNYTFWLFISIGICCVLLAIAIHPIFLLATILSIAFAFYKRTSTKALDQMIGYIQQRNLEEKYQLNFNYIDENQIIESPYNFPLFDLGDHENDIRNCIYGLWRVNDIEYPYMLFNYHYVDEVETKDSDGDSKTEYRHYDLWGIILENFPTQGISIASKQKRACRLGTKWSSGDIRFDERYQLSGTNEMQLAKFFTPTHVLMLDQAMEYFKGDFYIQADRPSLCWLFNKDVIKAEMEFDRIDTVHDLVTQLETTTMPEYEQLRQSMFTILKEIQSQ</sequence>
<evidence type="ECO:0000313" key="3">
    <source>
        <dbReference type="Proteomes" id="UP000279962"/>
    </source>
</evidence>